<accession>A0A0L8BIE4</accession>
<dbReference type="Proteomes" id="UP000037425">
    <property type="component" value="Unassembled WGS sequence"/>
</dbReference>
<dbReference type="PATRIC" id="fig|106592.7.peg.4218"/>
<dbReference type="InterPro" id="IPR000073">
    <property type="entry name" value="AB_hydrolase_1"/>
</dbReference>
<dbReference type="Gene3D" id="3.40.50.1820">
    <property type="entry name" value="alpha/beta hydrolase"/>
    <property type="match status" value="1"/>
</dbReference>
<proteinExistence type="predicted"/>
<evidence type="ECO:0000313" key="3">
    <source>
        <dbReference type="EMBL" id="KOF14324.1"/>
    </source>
</evidence>
<dbReference type="GO" id="GO:0016787">
    <property type="term" value="F:hydrolase activity"/>
    <property type="evidence" value="ECO:0007669"/>
    <property type="project" value="UniProtKB-KW"/>
</dbReference>
<reference evidence="4" key="1">
    <citation type="submission" date="2015-07" db="EMBL/GenBank/DDBJ databases">
        <title>Whole genome sequence of an Ensifer adhaerens strain isolated from a cave pool in the Wind Cave National Park.</title>
        <authorList>
            <person name="Eng W.W.H."/>
            <person name="Gan H.M."/>
            <person name="Barton H.A."/>
            <person name="Savka M.A."/>
        </authorList>
    </citation>
    <scope>NUCLEOTIDE SEQUENCE [LARGE SCALE GENOMIC DNA]</scope>
    <source>
        <strain evidence="4">SD006</strain>
    </source>
</reference>
<gene>
    <name evidence="3" type="ORF">AC244_27140</name>
</gene>
<dbReference type="SUPFAM" id="SSF53474">
    <property type="entry name" value="alpha/beta-Hydrolases"/>
    <property type="match status" value="1"/>
</dbReference>
<dbReference type="InterPro" id="IPR050266">
    <property type="entry name" value="AB_hydrolase_sf"/>
</dbReference>
<protein>
    <recommendedName>
        <fullName evidence="2">AB hydrolase-1 domain-containing protein</fullName>
    </recommendedName>
</protein>
<evidence type="ECO:0000259" key="2">
    <source>
        <dbReference type="Pfam" id="PF00561"/>
    </source>
</evidence>
<keyword evidence="1" id="KW-0378">Hydrolase</keyword>
<evidence type="ECO:0000256" key="1">
    <source>
        <dbReference type="ARBA" id="ARBA00022801"/>
    </source>
</evidence>
<dbReference type="AlphaFoldDB" id="A0A0L8BIE4"/>
<name>A0A0L8BIE4_ENSAD</name>
<dbReference type="GO" id="GO:0016020">
    <property type="term" value="C:membrane"/>
    <property type="evidence" value="ECO:0007669"/>
    <property type="project" value="TreeGrafter"/>
</dbReference>
<evidence type="ECO:0000313" key="4">
    <source>
        <dbReference type="Proteomes" id="UP000037425"/>
    </source>
</evidence>
<feature type="domain" description="AB hydrolase-1" evidence="2">
    <location>
        <begin position="62"/>
        <end position="182"/>
    </location>
</feature>
<dbReference type="PANTHER" id="PTHR43798:SF31">
    <property type="entry name" value="AB HYDROLASE SUPERFAMILY PROTEIN YCLE"/>
    <property type="match status" value="1"/>
</dbReference>
<dbReference type="PANTHER" id="PTHR43798">
    <property type="entry name" value="MONOACYLGLYCEROL LIPASE"/>
    <property type="match status" value="1"/>
</dbReference>
<dbReference type="Pfam" id="PF00561">
    <property type="entry name" value="Abhydrolase_1"/>
    <property type="match status" value="1"/>
</dbReference>
<sequence length="305" mass="34624">MHDLGGEVICVSGTAKDRTGKRAYAGRTCQANTQGIKMAGKNQTFIASDGVRIVYDDEGTGPVIMLVHGYSADKNYWHFQKDFLVQSGYRIIAIDQRNHGRSDRPLFGQRMSRHGLDIKELIVGLKLDGVTLIGHSFGVNAILAMFSLAGFDGVSRFVAVDQSPKIMNDETWQWGIKGVSWATFWDQVTFRTPFGQDLEPARPPHVREVFGEETEDPFDGYDHRHVAQLLVDHFVTDWRDILPQIRVPSWIVTGRHTPYYHLEGMQWYAQQLPNAYLTCYENSGHDPAWYDAEAFNAELLAFLKR</sequence>
<organism evidence="3 4">
    <name type="scientific">Ensifer adhaerens</name>
    <name type="common">Sinorhizobium morelense</name>
    <dbReference type="NCBI Taxonomy" id="106592"/>
    <lineage>
        <taxon>Bacteria</taxon>
        <taxon>Pseudomonadati</taxon>
        <taxon>Pseudomonadota</taxon>
        <taxon>Alphaproteobacteria</taxon>
        <taxon>Hyphomicrobiales</taxon>
        <taxon>Rhizobiaceae</taxon>
        <taxon>Sinorhizobium/Ensifer group</taxon>
        <taxon>Ensifer</taxon>
    </lineage>
</organism>
<comment type="caution">
    <text evidence="3">The sequence shown here is derived from an EMBL/GenBank/DDBJ whole genome shotgun (WGS) entry which is preliminary data.</text>
</comment>
<dbReference type="InterPro" id="IPR029058">
    <property type="entry name" value="AB_hydrolase_fold"/>
</dbReference>
<dbReference type="EMBL" id="LGAP01000027">
    <property type="protein sequence ID" value="KOF14324.1"/>
    <property type="molecule type" value="Genomic_DNA"/>
</dbReference>